<evidence type="ECO:0000256" key="16">
    <source>
        <dbReference type="ARBA" id="ARBA00047415"/>
    </source>
</evidence>
<evidence type="ECO:0000256" key="8">
    <source>
        <dbReference type="ARBA" id="ARBA00022723"/>
    </source>
</evidence>
<proteinExistence type="inferred from homology"/>
<comment type="caution">
    <text evidence="18">The sequence shown here is derived from an EMBL/GenBank/DDBJ whole genome shotgun (WGS) entry which is preliminary data.</text>
</comment>
<dbReference type="InterPro" id="IPR003828">
    <property type="entry name" value="QueH"/>
</dbReference>
<evidence type="ECO:0000256" key="2">
    <source>
        <dbReference type="ARBA" id="ARBA00004691"/>
    </source>
</evidence>
<feature type="binding site" evidence="17">
    <location>
        <position position="91"/>
    </location>
    <ligand>
        <name>[4Fe-4S] cluster</name>
        <dbReference type="ChEBI" id="CHEBI:49883"/>
    </ligand>
</feature>
<dbReference type="InterPro" id="IPR014729">
    <property type="entry name" value="Rossmann-like_a/b/a_fold"/>
</dbReference>
<reference evidence="18" key="1">
    <citation type="journal article" date="2020" name="mSystems">
        <title>Genome- and Community-Level Interaction Insights into Carbon Utilization and Element Cycling Functions of Hydrothermarchaeota in Hydrothermal Sediment.</title>
        <authorList>
            <person name="Zhou Z."/>
            <person name="Liu Y."/>
            <person name="Xu W."/>
            <person name="Pan J."/>
            <person name="Luo Z.H."/>
            <person name="Li M."/>
        </authorList>
    </citation>
    <scope>NUCLEOTIDE SEQUENCE [LARGE SCALE GENOMIC DNA]</scope>
    <source>
        <strain evidence="18">SpSt-906</strain>
    </source>
</reference>
<evidence type="ECO:0000256" key="6">
    <source>
        <dbReference type="ARBA" id="ARBA00022485"/>
    </source>
</evidence>
<dbReference type="PANTHER" id="PTHR36701">
    <property type="entry name" value="EPOXYQUEUOSINE REDUCTASE QUEH"/>
    <property type="match status" value="1"/>
</dbReference>
<name>A0A7C3YSV5_UNCW3</name>
<feature type="binding site" evidence="17">
    <location>
        <position position="10"/>
    </location>
    <ligand>
        <name>[4Fe-4S] cluster</name>
        <dbReference type="ChEBI" id="CHEBI:49883"/>
    </ligand>
</feature>
<dbReference type="Gene3D" id="3.40.50.620">
    <property type="entry name" value="HUPs"/>
    <property type="match status" value="1"/>
</dbReference>
<evidence type="ECO:0000256" key="17">
    <source>
        <dbReference type="HAMAP-Rule" id="MF_02089"/>
    </source>
</evidence>
<dbReference type="HAMAP" id="MF_02089">
    <property type="entry name" value="QueH"/>
    <property type="match status" value="1"/>
</dbReference>
<keyword evidence="9 17" id="KW-0671">Queuosine biosynthesis</keyword>
<evidence type="ECO:0000256" key="11">
    <source>
        <dbReference type="ARBA" id="ARBA00023004"/>
    </source>
</evidence>
<keyword evidence="13 17" id="KW-1015">Disulfide bond</keyword>
<accession>A0A7C3YSV5</accession>
<gene>
    <name evidence="17" type="primary">queH</name>
    <name evidence="18" type="ORF">ENX07_04510</name>
</gene>
<dbReference type="PANTHER" id="PTHR36701:SF1">
    <property type="entry name" value="EPOXYQUEUOSINE REDUCTASE QUEH"/>
    <property type="match status" value="1"/>
</dbReference>
<keyword evidence="10 17" id="KW-0560">Oxidoreductase</keyword>
<comment type="similarity">
    <text evidence="3 17">Belongs to the QueH family.</text>
</comment>
<comment type="catalytic activity">
    <reaction evidence="16 17">
        <text>epoxyqueuosine(34) in tRNA + AH2 = queuosine(34) in tRNA + A + H2O</text>
        <dbReference type="Rhea" id="RHEA:32159"/>
        <dbReference type="Rhea" id="RHEA-COMP:18571"/>
        <dbReference type="Rhea" id="RHEA-COMP:18582"/>
        <dbReference type="ChEBI" id="CHEBI:13193"/>
        <dbReference type="ChEBI" id="CHEBI:15377"/>
        <dbReference type="ChEBI" id="CHEBI:17499"/>
        <dbReference type="ChEBI" id="CHEBI:194431"/>
        <dbReference type="ChEBI" id="CHEBI:194443"/>
        <dbReference type="EC" id="1.17.99.6"/>
    </reaction>
</comment>
<dbReference type="UniPathway" id="UPA00392"/>
<dbReference type="GO" id="GO:0008616">
    <property type="term" value="P:tRNA queuosine(34) biosynthetic process"/>
    <property type="evidence" value="ECO:0007669"/>
    <property type="project" value="UniProtKB-UniRule"/>
</dbReference>
<feature type="binding site" evidence="17">
    <location>
        <position position="88"/>
    </location>
    <ligand>
        <name>[4Fe-4S] cluster</name>
        <dbReference type="ChEBI" id="CHEBI:49883"/>
    </ligand>
</feature>
<dbReference type="GO" id="GO:0051539">
    <property type="term" value="F:4 iron, 4 sulfur cluster binding"/>
    <property type="evidence" value="ECO:0007669"/>
    <property type="project" value="UniProtKB-UniRule"/>
</dbReference>
<keyword evidence="12 17" id="KW-0411">Iron-sulfur</keyword>
<evidence type="ECO:0000256" key="12">
    <source>
        <dbReference type="ARBA" id="ARBA00023014"/>
    </source>
</evidence>
<evidence type="ECO:0000256" key="13">
    <source>
        <dbReference type="ARBA" id="ARBA00023157"/>
    </source>
</evidence>
<keyword evidence="11 17" id="KW-0408">Iron</keyword>
<comment type="pathway">
    <text evidence="2 17">tRNA modification; tRNA-queuosine biosynthesis.</text>
</comment>
<dbReference type="EC" id="1.17.99.6" evidence="4 17"/>
<dbReference type="GO" id="GO:0052693">
    <property type="term" value="F:epoxyqueuosine reductase activity"/>
    <property type="evidence" value="ECO:0007669"/>
    <property type="project" value="UniProtKB-UniRule"/>
</dbReference>
<comment type="function">
    <text evidence="1 17">Catalyzes the conversion of epoxyqueuosine (oQ) to queuosine (Q), which is a hypermodified base found in the wobble positions of tRNA(Asp), tRNA(Asn), tRNA(His) and tRNA(Tyr).</text>
</comment>
<sequence length="175" mass="20498">MPERFLLHTCCAPCLLYPLKKLESDYLLTLFFYNPNIQPEEEYERRRKEVERVATIYQIPLLLGDYEVEFWLKSVSGLEGEKEGGKRCEVCFSLRLEKTALVAKEKNFPIFGTTLTSGRQKNAKLINQIGREIAQREGLEFFVADFKEGFHFSLVNSKRLSLYRQKYCGCLYSKR</sequence>
<protein>
    <recommendedName>
        <fullName evidence="5 17">Epoxyqueuosine reductase QueH</fullName>
        <ecNumber evidence="4 17">1.17.99.6</ecNumber>
    </recommendedName>
    <alternativeName>
        <fullName evidence="15 17">Queuosine biosynthesis protein QueH</fullName>
    </alternativeName>
</protein>
<evidence type="ECO:0000256" key="5">
    <source>
        <dbReference type="ARBA" id="ARBA00016895"/>
    </source>
</evidence>
<evidence type="ECO:0000256" key="3">
    <source>
        <dbReference type="ARBA" id="ARBA00008207"/>
    </source>
</evidence>
<feature type="disulfide bond" description="Redox-active" evidence="17">
    <location>
        <begin position="168"/>
        <end position="170"/>
    </location>
</feature>
<dbReference type="AlphaFoldDB" id="A0A7C3YSV5"/>
<evidence type="ECO:0000256" key="1">
    <source>
        <dbReference type="ARBA" id="ARBA00002268"/>
    </source>
</evidence>
<evidence type="ECO:0000313" key="18">
    <source>
        <dbReference type="EMBL" id="HGE99314.1"/>
    </source>
</evidence>
<keyword evidence="8 17" id="KW-0479">Metal-binding</keyword>
<dbReference type="EMBL" id="DTMQ01000031">
    <property type="protein sequence ID" value="HGE99314.1"/>
    <property type="molecule type" value="Genomic_DNA"/>
</dbReference>
<dbReference type="GO" id="GO:0046872">
    <property type="term" value="F:metal ion binding"/>
    <property type="evidence" value="ECO:0007669"/>
    <property type="project" value="UniProtKB-KW"/>
</dbReference>
<evidence type="ECO:0000256" key="10">
    <source>
        <dbReference type="ARBA" id="ARBA00023002"/>
    </source>
</evidence>
<evidence type="ECO:0000256" key="4">
    <source>
        <dbReference type="ARBA" id="ARBA00012622"/>
    </source>
</evidence>
<evidence type="ECO:0000256" key="7">
    <source>
        <dbReference type="ARBA" id="ARBA00022694"/>
    </source>
</evidence>
<keyword evidence="14 17" id="KW-0676">Redox-active center</keyword>
<keyword evidence="6 17" id="KW-0004">4Fe-4S</keyword>
<dbReference type="Pfam" id="PF02677">
    <property type="entry name" value="QueH"/>
    <property type="match status" value="1"/>
</dbReference>
<keyword evidence="7 17" id="KW-0819">tRNA processing</keyword>
<feature type="binding site" evidence="17">
    <location>
        <position position="11"/>
    </location>
    <ligand>
        <name>[4Fe-4S] cluster</name>
        <dbReference type="ChEBI" id="CHEBI:49883"/>
    </ligand>
</feature>
<evidence type="ECO:0000256" key="14">
    <source>
        <dbReference type="ARBA" id="ARBA00023284"/>
    </source>
</evidence>
<organism evidence="18">
    <name type="scientific">candidate division WOR-3 bacterium</name>
    <dbReference type="NCBI Taxonomy" id="2052148"/>
    <lineage>
        <taxon>Bacteria</taxon>
        <taxon>Bacteria division WOR-3</taxon>
    </lineage>
</organism>
<evidence type="ECO:0000256" key="15">
    <source>
        <dbReference type="ARBA" id="ARBA00031446"/>
    </source>
</evidence>
<evidence type="ECO:0000256" key="9">
    <source>
        <dbReference type="ARBA" id="ARBA00022785"/>
    </source>
</evidence>